<feature type="transmembrane region" description="Helical" evidence="8">
    <location>
        <begin position="101"/>
        <end position="122"/>
    </location>
</feature>
<reference evidence="12 13" key="1">
    <citation type="submission" date="2015-09" db="EMBL/GenBank/DDBJ databases">
        <authorList>
            <consortium name="Pathogen Informatics"/>
        </authorList>
    </citation>
    <scope>NUCLEOTIDE SEQUENCE [LARGE SCALE GENOMIC DNA]</scope>
    <source>
        <strain evidence="9 12">2789STDY5608837</strain>
        <strain evidence="10 13">2789STDY5834921</strain>
    </source>
</reference>
<proteinExistence type="inferred from homology"/>
<sequence>MNTFDIILQQVGLFVIYILAGLLLVKTKVLNRETLEPISKFVIKMALPLMVFINITDGTDKKNLYESWPILVIAVGFYICIYAAGAMAVKFFKQQESRVGIYRAMLLFGNIGFIGLPMISSVFPENGILYASVFMLIDQFMLWTLGVKLTSPTGEGGFKLKKMINPATVAIVLAIVLKFTGIRIPILLDTAFSKIGSTASPLAMIYVGGIFAGISLKKYLREISLYGIVLLKMILAPVFLFLILGLFPVSGELRLATSLIVGMPTMTAVVMMANASGLDGDYALGGVFITTISGIITLPAVCWLLQYVL</sequence>
<keyword evidence="3" id="KW-0813">Transport</keyword>
<dbReference type="RefSeq" id="WP_055055398.1">
    <property type="nucleotide sequence ID" value="NZ_CAXSOH010000001.1"/>
</dbReference>
<feature type="transmembrane region" description="Helical" evidence="8">
    <location>
        <begin position="68"/>
        <end position="89"/>
    </location>
</feature>
<dbReference type="AlphaFoldDB" id="A0A174AZC3"/>
<dbReference type="Proteomes" id="UP000095413">
    <property type="component" value="Unassembled WGS sequence"/>
</dbReference>
<evidence type="ECO:0000256" key="1">
    <source>
        <dbReference type="ARBA" id="ARBA00004651"/>
    </source>
</evidence>
<evidence type="ECO:0000256" key="6">
    <source>
        <dbReference type="ARBA" id="ARBA00022989"/>
    </source>
</evidence>
<evidence type="ECO:0000256" key="5">
    <source>
        <dbReference type="ARBA" id="ARBA00022692"/>
    </source>
</evidence>
<evidence type="ECO:0000313" key="9">
    <source>
        <dbReference type="EMBL" id="CUN92860.1"/>
    </source>
</evidence>
<comment type="similarity">
    <text evidence="2">Belongs to the auxin efflux carrier (TC 2.A.69) family.</text>
</comment>
<feature type="transmembrane region" description="Helical" evidence="8">
    <location>
        <begin position="223"/>
        <end position="247"/>
    </location>
</feature>
<feature type="transmembrane region" description="Helical" evidence="8">
    <location>
        <begin position="167"/>
        <end position="186"/>
    </location>
</feature>
<evidence type="ECO:0000256" key="3">
    <source>
        <dbReference type="ARBA" id="ARBA00022448"/>
    </source>
</evidence>
<evidence type="ECO:0000313" key="13">
    <source>
        <dbReference type="Proteomes" id="UP000095413"/>
    </source>
</evidence>
<evidence type="ECO:0000256" key="2">
    <source>
        <dbReference type="ARBA" id="ARBA00010145"/>
    </source>
</evidence>
<evidence type="ECO:0000256" key="7">
    <source>
        <dbReference type="ARBA" id="ARBA00023136"/>
    </source>
</evidence>
<dbReference type="GO" id="GO:0055085">
    <property type="term" value="P:transmembrane transport"/>
    <property type="evidence" value="ECO:0007669"/>
    <property type="project" value="InterPro"/>
</dbReference>
<feature type="transmembrane region" description="Helical" evidence="8">
    <location>
        <begin position="198"/>
        <end position="216"/>
    </location>
</feature>
<dbReference type="Pfam" id="PF03547">
    <property type="entry name" value="Mem_trans"/>
    <property type="match status" value="2"/>
</dbReference>
<evidence type="ECO:0000313" key="10">
    <source>
        <dbReference type="EMBL" id="CUP18500.1"/>
    </source>
</evidence>
<evidence type="ECO:0000313" key="12">
    <source>
        <dbReference type="Proteomes" id="UP000095409"/>
    </source>
</evidence>
<feature type="transmembrane region" description="Helical" evidence="8">
    <location>
        <begin position="37"/>
        <end position="56"/>
    </location>
</feature>
<feature type="transmembrane region" description="Helical" evidence="8">
    <location>
        <begin position="6"/>
        <end position="25"/>
    </location>
</feature>
<dbReference type="PANTHER" id="PTHR36838:SF1">
    <property type="entry name" value="SLR1864 PROTEIN"/>
    <property type="match status" value="1"/>
</dbReference>
<comment type="subcellular location">
    <subcellularLocation>
        <location evidence="1">Cell membrane</location>
        <topology evidence="1">Multi-pass membrane protein</topology>
    </subcellularLocation>
</comment>
<dbReference type="Proteomes" id="UP000293506">
    <property type="component" value="Unassembled WGS sequence"/>
</dbReference>
<dbReference type="InterPro" id="IPR004776">
    <property type="entry name" value="Mem_transp_PIN-like"/>
</dbReference>
<gene>
    <name evidence="11" type="ORF">EAI82_00595</name>
    <name evidence="9" type="ORF">ERS852394_01160</name>
    <name evidence="10" type="ORF">ERS852533_00585</name>
</gene>
<evidence type="ECO:0000256" key="8">
    <source>
        <dbReference type="SAM" id="Phobius"/>
    </source>
</evidence>
<keyword evidence="4" id="KW-1003">Cell membrane</keyword>
<dbReference type="PANTHER" id="PTHR36838">
    <property type="entry name" value="AUXIN EFFLUX CARRIER FAMILY PROTEIN"/>
    <property type="match status" value="1"/>
</dbReference>
<dbReference type="OrthoDB" id="9798064at2"/>
<protein>
    <submittedName>
        <fullName evidence="11">AEC family transporter</fullName>
    </submittedName>
    <submittedName>
        <fullName evidence="9">Putative transporter YfdV</fullName>
    </submittedName>
</protein>
<reference evidence="11 14" key="2">
    <citation type="journal article" date="2019" name="Science, e1252229">
        <title>Invertible promoters mediate bacterial phase variation, antibiotic resistance, and host adaptation in the gut.</title>
        <authorList>
            <person name="Jiang X."/>
            <person name="Hall A.B."/>
            <person name="Arthur T.D."/>
            <person name="Plichta D.R."/>
            <person name="Covington C.T."/>
            <person name="Poyet M."/>
            <person name="Crothers J."/>
            <person name="Moses P.L."/>
            <person name="Tolonen A.C."/>
            <person name="Vlamakis H."/>
            <person name="Alm E.J."/>
            <person name="Xavier R.J."/>
        </authorList>
    </citation>
    <scope>NUCLEOTIDE SEQUENCE [LARGE SCALE GENOMIC DNA]</scope>
    <source>
        <strain evidence="11">Af_0058</strain>
        <strain evidence="14">af_0058</strain>
    </source>
</reference>
<feature type="transmembrane region" description="Helical" evidence="8">
    <location>
        <begin position="128"/>
        <end position="146"/>
    </location>
</feature>
<name>A0A174AZC3_9FIRM</name>
<keyword evidence="5 8" id="KW-0812">Transmembrane</keyword>
<keyword evidence="7 8" id="KW-0472">Membrane</keyword>
<dbReference type="InterPro" id="IPR038770">
    <property type="entry name" value="Na+/solute_symporter_sf"/>
</dbReference>
<accession>A0A174AZC3</accession>
<evidence type="ECO:0000256" key="4">
    <source>
        <dbReference type="ARBA" id="ARBA00022475"/>
    </source>
</evidence>
<dbReference type="EMBL" id="CYZD01000004">
    <property type="protein sequence ID" value="CUN92860.1"/>
    <property type="molecule type" value="Genomic_DNA"/>
</dbReference>
<feature type="transmembrane region" description="Helical" evidence="8">
    <location>
        <begin position="253"/>
        <end position="275"/>
    </location>
</feature>
<dbReference type="EMBL" id="CZBA01000002">
    <property type="protein sequence ID" value="CUP18500.1"/>
    <property type="molecule type" value="Genomic_DNA"/>
</dbReference>
<organism evidence="9 12">
    <name type="scientific">Blautia obeum</name>
    <dbReference type="NCBI Taxonomy" id="40520"/>
    <lineage>
        <taxon>Bacteria</taxon>
        <taxon>Bacillati</taxon>
        <taxon>Bacillota</taxon>
        <taxon>Clostridia</taxon>
        <taxon>Lachnospirales</taxon>
        <taxon>Lachnospiraceae</taxon>
        <taxon>Blautia</taxon>
    </lineage>
</organism>
<dbReference type="EMBL" id="RCXQ01000001">
    <property type="protein sequence ID" value="RYT68704.1"/>
    <property type="molecule type" value="Genomic_DNA"/>
</dbReference>
<dbReference type="GO" id="GO:0005886">
    <property type="term" value="C:plasma membrane"/>
    <property type="evidence" value="ECO:0007669"/>
    <property type="project" value="UniProtKB-SubCell"/>
</dbReference>
<dbReference type="Proteomes" id="UP000095409">
    <property type="component" value="Unassembled WGS sequence"/>
</dbReference>
<dbReference type="Gene3D" id="1.20.1530.20">
    <property type="match status" value="1"/>
</dbReference>
<evidence type="ECO:0000313" key="14">
    <source>
        <dbReference type="Proteomes" id="UP000293506"/>
    </source>
</evidence>
<feature type="transmembrane region" description="Helical" evidence="8">
    <location>
        <begin position="282"/>
        <end position="306"/>
    </location>
</feature>
<keyword evidence="6 8" id="KW-1133">Transmembrane helix</keyword>
<evidence type="ECO:0000313" key="11">
    <source>
        <dbReference type="EMBL" id="RYT68704.1"/>
    </source>
</evidence>